<evidence type="ECO:0000259" key="3">
    <source>
        <dbReference type="PROSITE" id="PS50158"/>
    </source>
</evidence>
<dbReference type="AlphaFoldDB" id="A0A5E4FYA7"/>
<evidence type="ECO:0000313" key="4">
    <source>
        <dbReference type="EMBL" id="VVA32348.1"/>
    </source>
</evidence>
<feature type="domain" description="CCHC-type" evidence="3">
    <location>
        <begin position="139"/>
        <end position="152"/>
    </location>
</feature>
<sequence length="154" mass="17439">MFESKSLSNKLFLKEELHSLKMEEGASLMEHVSTFNRCIANLQRMDKVYKSEDKVVIFLTFLSLSYKHFRMTLMFGKGTLKYKDVMQDILMHDIIVQHSGDSSQGEGLVARTGERGHSSKHGGKSNNGGNSRSENNEGCFKCGSKDHWKRNCLG</sequence>
<dbReference type="InterPro" id="IPR001878">
    <property type="entry name" value="Znf_CCHC"/>
</dbReference>
<dbReference type="Gramene" id="VVA32348">
    <property type="protein sequence ID" value="VVA32348"/>
    <property type="gene ID" value="Prudul26B030569"/>
</dbReference>
<dbReference type="Proteomes" id="UP000327085">
    <property type="component" value="Chromosome 5"/>
</dbReference>
<keyword evidence="1" id="KW-0862">Zinc</keyword>
<reference evidence="5" key="1">
    <citation type="journal article" date="2020" name="Plant J.">
        <title>Transposons played a major role in the diversification between the closely related almond and peach genomes: results from the almond genome sequence.</title>
        <authorList>
            <person name="Alioto T."/>
            <person name="Alexiou K.G."/>
            <person name="Bardil A."/>
            <person name="Barteri F."/>
            <person name="Castanera R."/>
            <person name="Cruz F."/>
            <person name="Dhingra A."/>
            <person name="Duval H."/>
            <person name="Fernandez I Marti A."/>
            <person name="Frias L."/>
            <person name="Galan B."/>
            <person name="Garcia J.L."/>
            <person name="Howad W."/>
            <person name="Gomez-Garrido J."/>
            <person name="Gut M."/>
            <person name="Julca I."/>
            <person name="Morata J."/>
            <person name="Puigdomenech P."/>
            <person name="Ribeca P."/>
            <person name="Rubio Cabetas M.J."/>
            <person name="Vlasova A."/>
            <person name="Wirthensohn M."/>
            <person name="Garcia-Mas J."/>
            <person name="Gabaldon T."/>
            <person name="Casacuberta J.M."/>
            <person name="Arus P."/>
        </authorList>
    </citation>
    <scope>NUCLEOTIDE SEQUENCE [LARGE SCALE GENOMIC DNA]</scope>
    <source>
        <strain evidence="5">cv. Texas</strain>
    </source>
</reference>
<accession>A0A5E4FYA7</accession>
<feature type="region of interest" description="Disordered" evidence="2">
    <location>
        <begin position="100"/>
        <end position="136"/>
    </location>
</feature>
<dbReference type="PROSITE" id="PS50158">
    <property type="entry name" value="ZF_CCHC"/>
    <property type="match status" value="1"/>
</dbReference>
<dbReference type="GO" id="GO:0003676">
    <property type="term" value="F:nucleic acid binding"/>
    <property type="evidence" value="ECO:0007669"/>
    <property type="project" value="InterPro"/>
</dbReference>
<organism evidence="4 5">
    <name type="scientific">Prunus dulcis</name>
    <name type="common">Almond</name>
    <name type="synonym">Amygdalus dulcis</name>
    <dbReference type="NCBI Taxonomy" id="3755"/>
    <lineage>
        <taxon>Eukaryota</taxon>
        <taxon>Viridiplantae</taxon>
        <taxon>Streptophyta</taxon>
        <taxon>Embryophyta</taxon>
        <taxon>Tracheophyta</taxon>
        <taxon>Spermatophyta</taxon>
        <taxon>Magnoliopsida</taxon>
        <taxon>eudicotyledons</taxon>
        <taxon>Gunneridae</taxon>
        <taxon>Pentapetalae</taxon>
        <taxon>rosids</taxon>
        <taxon>fabids</taxon>
        <taxon>Rosales</taxon>
        <taxon>Rosaceae</taxon>
        <taxon>Amygdaloideae</taxon>
        <taxon>Amygdaleae</taxon>
        <taxon>Prunus</taxon>
    </lineage>
</organism>
<gene>
    <name evidence="4" type="ORF">ALMOND_2B030569</name>
</gene>
<dbReference type="OMA" id="MLMSHEV"/>
<keyword evidence="1" id="KW-0479">Metal-binding</keyword>
<proteinExistence type="predicted"/>
<dbReference type="InParanoid" id="A0A5E4FYA7"/>
<dbReference type="EMBL" id="CABIKO010000244">
    <property type="protein sequence ID" value="VVA32348.1"/>
    <property type="molecule type" value="Genomic_DNA"/>
</dbReference>
<evidence type="ECO:0000256" key="2">
    <source>
        <dbReference type="SAM" id="MobiDB-lite"/>
    </source>
</evidence>
<name>A0A5E4FYA7_PRUDU</name>
<dbReference type="Pfam" id="PF14223">
    <property type="entry name" value="Retrotran_gag_2"/>
    <property type="match status" value="1"/>
</dbReference>
<keyword evidence="1" id="KW-0863">Zinc-finger</keyword>
<dbReference type="GO" id="GO:0008270">
    <property type="term" value="F:zinc ion binding"/>
    <property type="evidence" value="ECO:0007669"/>
    <property type="project" value="UniProtKB-KW"/>
</dbReference>
<evidence type="ECO:0000313" key="5">
    <source>
        <dbReference type="Proteomes" id="UP000327085"/>
    </source>
</evidence>
<protein>
    <submittedName>
        <fullName evidence="4">PREDICTED: Retrovirus-related Pol poly from transposon</fullName>
    </submittedName>
</protein>
<feature type="compositionally biased region" description="Low complexity" evidence="2">
    <location>
        <begin position="127"/>
        <end position="136"/>
    </location>
</feature>
<evidence type="ECO:0000256" key="1">
    <source>
        <dbReference type="PROSITE-ProRule" id="PRU00047"/>
    </source>
</evidence>